<reference evidence="2" key="1">
    <citation type="submission" date="2021-09" db="EMBL/GenBank/DDBJ databases">
        <authorList>
            <consortium name="AG Swart"/>
            <person name="Singh M."/>
            <person name="Singh A."/>
            <person name="Seah K."/>
            <person name="Emmerich C."/>
        </authorList>
    </citation>
    <scope>NUCLEOTIDE SEQUENCE</scope>
    <source>
        <strain evidence="2">ATCC30299</strain>
    </source>
</reference>
<evidence type="ECO:0000313" key="3">
    <source>
        <dbReference type="Proteomes" id="UP001162131"/>
    </source>
</evidence>
<gene>
    <name evidence="2" type="ORF">BSTOLATCC_MIC34049</name>
</gene>
<name>A0AAU9JR89_9CILI</name>
<feature type="transmembrane region" description="Helical" evidence="1">
    <location>
        <begin position="30"/>
        <end position="48"/>
    </location>
</feature>
<dbReference type="AlphaFoldDB" id="A0AAU9JR89"/>
<protein>
    <submittedName>
        <fullName evidence="2">Uncharacterized protein</fullName>
    </submittedName>
</protein>
<feature type="transmembrane region" description="Helical" evidence="1">
    <location>
        <begin position="7"/>
        <end position="24"/>
    </location>
</feature>
<dbReference type="Proteomes" id="UP001162131">
    <property type="component" value="Unassembled WGS sequence"/>
</dbReference>
<evidence type="ECO:0000313" key="2">
    <source>
        <dbReference type="EMBL" id="CAG9323399.1"/>
    </source>
</evidence>
<organism evidence="2 3">
    <name type="scientific">Blepharisma stoltei</name>
    <dbReference type="NCBI Taxonomy" id="1481888"/>
    <lineage>
        <taxon>Eukaryota</taxon>
        <taxon>Sar</taxon>
        <taxon>Alveolata</taxon>
        <taxon>Ciliophora</taxon>
        <taxon>Postciliodesmatophora</taxon>
        <taxon>Heterotrichea</taxon>
        <taxon>Heterotrichida</taxon>
        <taxon>Blepharismidae</taxon>
        <taxon>Blepharisma</taxon>
    </lineage>
</organism>
<keyword evidence="1" id="KW-0812">Transmembrane</keyword>
<keyword evidence="1" id="KW-0472">Membrane</keyword>
<accession>A0AAU9JR89</accession>
<keyword evidence="3" id="KW-1185">Reference proteome</keyword>
<comment type="caution">
    <text evidence="2">The sequence shown here is derived from an EMBL/GenBank/DDBJ whole genome shotgun (WGS) entry which is preliminary data.</text>
</comment>
<keyword evidence="1" id="KW-1133">Transmembrane helix</keyword>
<sequence>MLKIHQISLAIVIAEYIAICFSNFEPWDNNYIYLYCSLLASGHIWFMIGRLNMSRTNSKFDSDWFKQDSSLLENKHEEWFPLEPV</sequence>
<evidence type="ECO:0000256" key="1">
    <source>
        <dbReference type="SAM" id="Phobius"/>
    </source>
</evidence>
<proteinExistence type="predicted"/>
<dbReference type="EMBL" id="CAJZBQ010000034">
    <property type="protein sequence ID" value="CAG9323399.1"/>
    <property type="molecule type" value="Genomic_DNA"/>
</dbReference>